<protein>
    <submittedName>
        <fullName evidence="1">Uncharacterized protein</fullName>
    </submittedName>
</protein>
<name>A0A1S7RVL8_AGRTU</name>
<dbReference type="AlphaFoldDB" id="A0A1S7RVL8"/>
<dbReference type="EMBL" id="FBWC01000027">
    <property type="protein sequence ID" value="CUX57759.1"/>
    <property type="molecule type" value="Genomic_DNA"/>
</dbReference>
<dbReference type="RefSeq" id="WP_210190709.1">
    <property type="nucleotide sequence ID" value="NZ_LT009731.1"/>
</dbReference>
<proteinExistence type="predicted"/>
<dbReference type="Proteomes" id="UP000191897">
    <property type="component" value="Unassembled WGS sequence"/>
</dbReference>
<evidence type="ECO:0000313" key="2">
    <source>
        <dbReference type="Proteomes" id="UP000191897"/>
    </source>
</evidence>
<accession>A0A1S7RVL8</accession>
<organism evidence="1 2">
    <name type="scientific">Agrobacterium tumefaciens str. Kerr 14</name>
    <dbReference type="NCBI Taxonomy" id="1183424"/>
    <lineage>
        <taxon>Bacteria</taxon>
        <taxon>Pseudomonadati</taxon>
        <taxon>Pseudomonadota</taxon>
        <taxon>Alphaproteobacteria</taxon>
        <taxon>Hyphomicrobiales</taxon>
        <taxon>Rhizobiaceae</taxon>
        <taxon>Rhizobium/Agrobacterium group</taxon>
        <taxon>Agrobacterium</taxon>
        <taxon>Agrobacterium tumefaciens complex</taxon>
    </lineage>
</organism>
<sequence>MNKLSFQDGVAQWLLECFGPAVAADKTERADRFIEEALELVQAVGYPAERILALLSYVYGRPAGEPHQEVGGAMVTLASFCFAHDIDMDEAAATELARIWTKIEAIRTKQATKPTGSALPVARLDNGQYPHADNEAVDLLIAAAKMKNKLFLARRKGRGGWDDPTECTNADLSRMLREHVEKGDPVDVANFCAFLIARGERILAAQWFPIAVAPKDGTEFIGRCGPDLPSFSCFWDGLRFVHNSYGEGYISYPVGEWIPMPGSSELNRLATYLKSLISENPEKARLAASREDLRMWFLSELIAVASGTIPLTEIEAIVFQHLAPAEGGAA</sequence>
<gene>
    <name evidence="1" type="ORF">AGR4C_Lc50115</name>
</gene>
<evidence type="ECO:0000313" key="1">
    <source>
        <dbReference type="EMBL" id="CUX57759.1"/>
    </source>
</evidence>
<reference evidence="1 2" key="1">
    <citation type="submission" date="2016-01" db="EMBL/GenBank/DDBJ databases">
        <authorList>
            <person name="Oliw E.H."/>
        </authorList>
    </citation>
    <scope>NUCLEOTIDE SEQUENCE [LARGE SCALE GENOMIC DNA]</scope>
    <source>
        <strain evidence="1 2">Kerr 14</strain>
    </source>
</reference>